<sequence>KLVSFTSICVILLSVLQMIQCNPIYPDQDWSDGGDGMSDNMLNVMPKRSFCPRSFTWNPSLRRCLPSLAVSSTTISFVPGYLETCTLKSVSIVFLPLDWWRLSMLLYIDFHPRG</sequence>
<protein>
    <submittedName>
        <fullName evidence="2">Uncharacterized protein</fullName>
    </submittedName>
</protein>
<keyword evidence="3" id="KW-1185">Reference proteome</keyword>
<dbReference type="AlphaFoldDB" id="A0A8B6FBD3"/>
<reference evidence="2" key="1">
    <citation type="submission" date="2018-11" db="EMBL/GenBank/DDBJ databases">
        <authorList>
            <person name="Alioto T."/>
            <person name="Alioto T."/>
        </authorList>
    </citation>
    <scope>NUCLEOTIDE SEQUENCE</scope>
</reference>
<feature type="chain" id="PRO_5032976802" evidence="1">
    <location>
        <begin position="22"/>
        <end position="114"/>
    </location>
</feature>
<dbReference type="EMBL" id="UYJE01006521">
    <property type="protein sequence ID" value="VDI46609.1"/>
    <property type="molecule type" value="Genomic_DNA"/>
</dbReference>
<feature type="non-terminal residue" evidence="2">
    <location>
        <position position="1"/>
    </location>
</feature>
<gene>
    <name evidence="2" type="ORF">MGAL_10B005937</name>
</gene>
<organism evidence="2 3">
    <name type="scientific">Mytilus galloprovincialis</name>
    <name type="common">Mediterranean mussel</name>
    <dbReference type="NCBI Taxonomy" id="29158"/>
    <lineage>
        <taxon>Eukaryota</taxon>
        <taxon>Metazoa</taxon>
        <taxon>Spiralia</taxon>
        <taxon>Lophotrochozoa</taxon>
        <taxon>Mollusca</taxon>
        <taxon>Bivalvia</taxon>
        <taxon>Autobranchia</taxon>
        <taxon>Pteriomorphia</taxon>
        <taxon>Mytilida</taxon>
        <taxon>Mytiloidea</taxon>
        <taxon>Mytilidae</taxon>
        <taxon>Mytilinae</taxon>
        <taxon>Mytilus</taxon>
    </lineage>
</organism>
<feature type="signal peptide" evidence="1">
    <location>
        <begin position="1"/>
        <end position="21"/>
    </location>
</feature>
<evidence type="ECO:0000313" key="3">
    <source>
        <dbReference type="Proteomes" id="UP000596742"/>
    </source>
</evidence>
<dbReference type="Proteomes" id="UP000596742">
    <property type="component" value="Unassembled WGS sequence"/>
</dbReference>
<accession>A0A8B6FBD3</accession>
<name>A0A8B6FBD3_MYTGA</name>
<proteinExistence type="predicted"/>
<evidence type="ECO:0000313" key="2">
    <source>
        <dbReference type="EMBL" id="VDI46609.1"/>
    </source>
</evidence>
<comment type="caution">
    <text evidence="2">The sequence shown here is derived from an EMBL/GenBank/DDBJ whole genome shotgun (WGS) entry which is preliminary data.</text>
</comment>
<keyword evidence="1" id="KW-0732">Signal</keyword>
<evidence type="ECO:0000256" key="1">
    <source>
        <dbReference type="SAM" id="SignalP"/>
    </source>
</evidence>